<evidence type="ECO:0000256" key="1">
    <source>
        <dbReference type="ARBA" id="ARBA00023015"/>
    </source>
</evidence>
<dbReference type="Proteomes" id="UP000318483">
    <property type="component" value="Plasmid unnamed4"/>
</dbReference>
<geneLocation type="plasmid" evidence="4 5">
    <name>unnamed4</name>
</geneLocation>
<keyword evidence="1" id="KW-0805">Transcription regulation</keyword>
<dbReference type="SUPFAM" id="SSF46689">
    <property type="entry name" value="Homeodomain-like"/>
    <property type="match status" value="1"/>
</dbReference>
<evidence type="ECO:0000313" key="4">
    <source>
        <dbReference type="EMBL" id="QDY71408.1"/>
    </source>
</evidence>
<dbReference type="EMBL" id="CP042265">
    <property type="protein sequence ID" value="QDY71408.1"/>
    <property type="molecule type" value="Genomic_DNA"/>
</dbReference>
<keyword evidence="4" id="KW-0614">Plasmid</keyword>
<dbReference type="SMART" id="SM00342">
    <property type="entry name" value="HTH_ARAC"/>
    <property type="match status" value="1"/>
</dbReference>
<name>A0A5B8J3X2_9RHOB</name>
<dbReference type="GO" id="GO:0043565">
    <property type="term" value="F:sequence-specific DNA binding"/>
    <property type="evidence" value="ECO:0007669"/>
    <property type="project" value="InterPro"/>
</dbReference>
<dbReference type="PANTHER" id="PTHR43436:SF1">
    <property type="entry name" value="TRANSCRIPTIONAL REGULATORY PROTEIN"/>
    <property type="match status" value="1"/>
</dbReference>
<evidence type="ECO:0000313" key="5">
    <source>
        <dbReference type="Proteomes" id="UP000318483"/>
    </source>
</evidence>
<keyword evidence="2" id="KW-0804">Transcription</keyword>
<dbReference type="KEGG" id="lit:FPZ52_17130"/>
<protein>
    <submittedName>
        <fullName evidence="4">AraC family transcriptional regulator</fullName>
    </submittedName>
</protein>
<gene>
    <name evidence="4" type="ORF">FPZ52_17130</name>
</gene>
<dbReference type="OrthoDB" id="9802263at2"/>
<sequence>MGSATLHRHFRAATAMSPLQYQKALRLQEARRRLIANSSASEAAYAVGYESEPQFSRDYTRMFGIPPGRDAVRLRR</sequence>
<organism evidence="4 5">
    <name type="scientific">Qingshengfaniella alkalisoli</name>
    <dbReference type="NCBI Taxonomy" id="2599296"/>
    <lineage>
        <taxon>Bacteria</taxon>
        <taxon>Pseudomonadati</taxon>
        <taxon>Pseudomonadota</taxon>
        <taxon>Alphaproteobacteria</taxon>
        <taxon>Rhodobacterales</taxon>
        <taxon>Paracoccaceae</taxon>
        <taxon>Qingshengfaniella</taxon>
    </lineage>
</organism>
<accession>A0A5B8J3X2</accession>
<dbReference type="AlphaFoldDB" id="A0A5B8J3X2"/>
<dbReference type="Pfam" id="PF12833">
    <property type="entry name" value="HTH_18"/>
    <property type="match status" value="1"/>
</dbReference>
<evidence type="ECO:0000256" key="2">
    <source>
        <dbReference type="ARBA" id="ARBA00023163"/>
    </source>
</evidence>
<keyword evidence="5" id="KW-1185">Reference proteome</keyword>
<evidence type="ECO:0000259" key="3">
    <source>
        <dbReference type="PROSITE" id="PS01124"/>
    </source>
</evidence>
<dbReference type="Gene3D" id="1.10.10.60">
    <property type="entry name" value="Homeodomain-like"/>
    <property type="match status" value="2"/>
</dbReference>
<dbReference type="InterPro" id="IPR009057">
    <property type="entry name" value="Homeodomain-like_sf"/>
</dbReference>
<dbReference type="PANTHER" id="PTHR43436">
    <property type="entry name" value="ARAC-FAMILY TRANSCRIPTIONAL REGULATOR"/>
    <property type="match status" value="1"/>
</dbReference>
<proteinExistence type="predicted"/>
<dbReference type="InterPro" id="IPR018060">
    <property type="entry name" value="HTH_AraC"/>
</dbReference>
<dbReference type="PROSITE" id="PS01124">
    <property type="entry name" value="HTH_ARAC_FAMILY_2"/>
    <property type="match status" value="1"/>
</dbReference>
<feature type="domain" description="HTH araC/xylS-type" evidence="3">
    <location>
        <begin position="1"/>
        <end position="73"/>
    </location>
</feature>
<reference evidence="4 5" key="1">
    <citation type="submission" date="2019-07" db="EMBL/GenBank/DDBJ databases">
        <title>Litoreibacter alkalisoli sp. nov., isolated from saline-alkaline soil.</title>
        <authorList>
            <person name="Wang S."/>
            <person name="Xu L."/>
            <person name="Xing Y.-T."/>
            <person name="Sun J.-Q."/>
        </authorList>
    </citation>
    <scope>NUCLEOTIDE SEQUENCE [LARGE SCALE GENOMIC DNA]</scope>
    <source>
        <strain evidence="4 5">LN3S51</strain>
        <plasmid evidence="4 5">unnamed4</plasmid>
    </source>
</reference>
<dbReference type="GO" id="GO:0003700">
    <property type="term" value="F:DNA-binding transcription factor activity"/>
    <property type="evidence" value="ECO:0007669"/>
    <property type="project" value="InterPro"/>
</dbReference>